<dbReference type="RefSeq" id="WP_425347231.1">
    <property type="nucleotide sequence ID" value="NZ_JBGUBD010000018.1"/>
</dbReference>
<dbReference type="Proteomes" id="UP001575105">
    <property type="component" value="Unassembled WGS sequence"/>
</dbReference>
<dbReference type="Gene3D" id="3.40.605.10">
    <property type="entry name" value="Aldehyde Dehydrogenase, Chain A, domain 1"/>
    <property type="match status" value="2"/>
</dbReference>
<evidence type="ECO:0000313" key="3">
    <source>
        <dbReference type="EMBL" id="MFA9480314.1"/>
    </source>
</evidence>
<dbReference type="PANTHER" id="PTHR43353">
    <property type="entry name" value="SUCCINATE-SEMIALDEHYDE DEHYDROGENASE, MITOCHONDRIAL"/>
    <property type="match status" value="1"/>
</dbReference>
<organism evidence="3 4">
    <name type="scientific">Natronomicrosphaera hydrolytica</name>
    <dbReference type="NCBI Taxonomy" id="3242702"/>
    <lineage>
        <taxon>Bacteria</taxon>
        <taxon>Pseudomonadati</taxon>
        <taxon>Planctomycetota</taxon>
        <taxon>Phycisphaerae</taxon>
        <taxon>Phycisphaerales</taxon>
        <taxon>Phycisphaeraceae</taxon>
        <taxon>Natronomicrosphaera</taxon>
    </lineage>
</organism>
<evidence type="ECO:0000259" key="2">
    <source>
        <dbReference type="Pfam" id="PF00171"/>
    </source>
</evidence>
<feature type="domain" description="Aldehyde dehydrogenase" evidence="2">
    <location>
        <begin position="16"/>
        <end position="311"/>
    </location>
</feature>
<dbReference type="InterPro" id="IPR016162">
    <property type="entry name" value="Ald_DH_N"/>
</dbReference>
<dbReference type="CDD" id="cd07129">
    <property type="entry name" value="ALDH_KGSADH"/>
    <property type="match status" value="1"/>
</dbReference>
<dbReference type="InterPro" id="IPR050740">
    <property type="entry name" value="Aldehyde_DH_Superfamily"/>
</dbReference>
<dbReference type="PANTHER" id="PTHR43353:SF3">
    <property type="entry name" value="ALDEHYDE DEHYDROGENASE-RELATED"/>
    <property type="match status" value="1"/>
</dbReference>
<comment type="caution">
    <text evidence="3">The sequence shown here is derived from an EMBL/GenBank/DDBJ whole genome shotgun (WGS) entry which is preliminary data.</text>
</comment>
<keyword evidence="4" id="KW-1185">Reference proteome</keyword>
<keyword evidence="1" id="KW-0560">Oxidoreductase</keyword>
<protein>
    <submittedName>
        <fullName evidence="3">Aldehyde dehydrogenase (NADP(+))</fullName>
    </submittedName>
</protein>
<reference evidence="3 4" key="1">
    <citation type="submission" date="2024-08" db="EMBL/GenBank/DDBJ databases">
        <title>Whole-genome sequencing of halo(alkali)philic microorganisms from hypersaline lakes.</title>
        <authorList>
            <person name="Sorokin D.Y."/>
            <person name="Merkel A.Y."/>
            <person name="Messina E."/>
            <person name="Yakimov M."/>
        </authorList>
    </citation>
    <scope>NUCLEOTIDE SEQUENCE [LARGE SCALE GENOMIC DNA]</scope>
    <source>
        <strain evidence="3 4">AB-hyl4</strain>
    </source>
</reference>
<evidence type="ECO:0000313" key="4">
    <source>
        <dbReference type="Proteomes" id="UP001575105"/>
    </source>
</evidence>
<accession>A0ABV4UBH0</accession>
<gene>
    <name evidence="3" type="ORF">ACERK3_18740</name>
</gene>
<evidence type="ECO:0000256" key="1">
    <source>
        <dbReference type="ARBA" id="ARBA00023002"/>
    </source>
</evidence>
<dbReference type="InterPro" id="IPR016161">
    <property type="entry name" value="Ald_DH/histidinol_DH"/>
</dbReference>
<dbReference type="Pfam" id="PF00171">
    <property type="entry name" value="Aldedh"/>
    <property type="match status" value="1"/>
</dbReference>
<dbReference type="InterPro" id="IPR044151">
    <property type="entry name" value="ALDH_KGSADH"/>
</dbReference>
<sequence length="532" mass="55690">MPQTSLTGRHLIDGTWQADATATFQAIDAQQGEALPQPFTEATAADVGRAVHAATTAMHQLADRDPRCAAQALDAIANALNEHAEAIYDAAACETALPRPRLEGEMARTVNQLRMFARFVEAGDHLDPVIDVGDPHRSPAPKPDLRRVNVPIGPVVVFGASNFPLAFGVVGGDTASALAAGNAAIVKGHPAHPATNERVASAVYQGLEAAGCPAGLFALLQGQSPKLSECLVQHPAVAAVGFTGSKRVGRRLHDLAAARPRPIPVFAEMASVNPVLVLPKALERAEQLAPALADAVALGSGQFCTKPGLIFTVGDGEPLARAIASQLQTKGPLQMLGTRFRDDFLAATRQHAALPGIQSLLQPIADQTSACTASLLLTDVHTLLQHPALYEEVFGPHAIVVTCPDLHASLQAIDQLDGQLTTTVRAGDGEAPVHIHQVLQRLAGVCGRIVYNGVPTGVEVCHAMVHGGPYPATTAAASTSVGTLAARRFLRPLAYQNVPDAHLPPALKNANPLGLLRRVDGLPTHKPVEFTA</sequence>
<dbReference type="EMBL" id="JBGUBD010000018">
    <property type="protein sequence ID" value="MFA9480314.1"/>
    <property type="molecule type" value="Genomic_DNA"/>
</dbReference>
<dbReference type="SUPFAM" id="SSF53720">
    <property type="entry name" value="ALDH-like"/>
    <property type="match status" value="1"/>
</dbReference>
<proteinExistence type="predicted"/>
<name>A0ABV4UBH0_9BACT</name>
<dbReference type="InterPro" id="IPR015590">
    <property type="entry name" value="Aldehyde_DH_dom"/>
</dbReference>